<evidence type="ECO:0000313" key="1">
    <source>
        <dbReference type="EMBL" id="MBD6616764.1"/>
    </source>
</evidence>
<dbReference type="RefSeq" id="WP_191757996.1">
    <property type="nucleotide sequence ID" value="NZ_VJXY01000012.1"/>
</dbReference>
<protein>
    <submittedName>
        <fullName evidence="1">Uncharacterized protein</fullName>
    </submittedName>
</protein>
<proteinExistence type="predicted"/>
<comment type="caution">
    <text evidence="1">The sequence shown here is derived from an EMBL/GenBank/DDBJ whole genome shotgun (WGS) entry which is preliminary data.</text>
</comment>
<dbReference type="EMBL" id="VJXY01000012">
    <property type="protein sequence ID" value="MBD6616764.1"/>
    <property type="molecule type" value="Genomic_DNA"/>
</dbReference>
<dbReference type="AlphaFoldDB" id="A0AA40SXB3"/>
<gene>
    <name evidence="1" type="ORF">FNW02_13230</name>
</gene>
<name>A0AA40SXB3_9NOST</name>
<organism evidence="1 2">
    <name type="scientific">Komarekiella delphini-convector SJRDD-AB1</name>
    <dbReference type="NCBI Taxonomy" id="2593771"/>
    <lineage>
        <taxon>Bacteria</taxon>
        <taxon>Bacillati</taxon>
        <taxon>Cyanobacteriota</taxon>
        <taxon>Cyanophyceae</taxon>
        <taxon>Nostocales</taxon>
        <taxon>Nostocaceae</taxon>
        <taxon>Komarekiella</taxon>
        <taxon>Komarekiella delphini-convector</taxon>
    </lineage>
</organism>
<evidence type="ECO:0000313" key="2">
    <source>
        <dbReference type="Proteomes" id="UP001165986"/>
    </source>
</evidence>
<reference evidence="1" key="1">
    <citation type="submission" date="2019-07" db="EMBL/GenBank/DDBJ databases">
        <title>Toxilogical consequences of a new and cryptic species of cyanobacteria (Komarekiella delphini-convector) recovered from the epidermis of a bottlenose dolphin and 1500 ft. in the air.</title>
        <authorList>
            <person name="Brown A.O."/>
            <person name="Dvorak P."/>
            <person name="Villanueva C.D."/>
            <person name="Foss A.J."/>
            <person name="Garvey A.D."/>
            <person name="Gibson Q.A."/>
            <person name="Johansen J.R."/>
            <person name="Casamatta D.A."/>
        </authorList>
    </citation>
    <scope>NUCLEOTIDE SEQUENCE</scope>
    <source>
        <strain evidence="1">SJRDD-AB1</strain>
    </source>
</reference>
<dbReference type="Proteomes" id="UP001165986">
    <property type="component" value="Unassembled WGS sequence"/>
</dbReference>
<sequence length="78" mass="9459">MNDSINQRILDFWQTAKVLKVLSDRLLYSLYSQKFCNINNTLCKELKCNDTVRVLNSTENNLIHPYRTWRHLTQYHER</sequence>
<keyword evidence="2" id="KW-1185">Reference proteome</keyword>
<accession>A0AA40SXB3</accession>